<protein>
    <submittedName>
        <fullName evidence="1">Uncharacterized protein</fullName>
    </submittedName>
</protein>
<dbReference type="EMBL" id="RWGY01000045">
    <property type="protein sequence ID" value="TVU07065.1"/>
    <property type="molecule type" value="Genomic_DNA"/>
</dbReference>
<accession>A0A5J9T6U1</accession>
<sequence>MAATAGDEKATAAAASGTPECEAVVDSTYSSRARQWRISPTICGGPSSRLLLTPILIACDLTVTVLHAGGGYRKREELTVYAIIW</sequence>
<dbReference type="Gramene" id="TVU07065">
    <property type="protein sequence ID" value="TVU07065"/>
    <property type="gene ID" value="EJB05_47105"/>
</dbReference>
<organism evidence="1 2">
    <name type="scientific">Eragrostis curvula</name>
    <name type="common">weeping love grass</name>
    <dbReference type="NCBI Taxonomy" id="38414"/>
    <lineage>
        <taxon>Eukaryota</taxon>
        <taxon>Viridiplantae</taxon>
        <taxon>Streptophyta</taxon>
        <taxon>Embryophyta</taxon>
        <taxon>Tracheophyta</taxon>
        <taxon>Spermatophyta</taxon>
        <taxon>Magnoliopsida</taxon>
        <taxon>Liliopsida</taxon>
        <taxon>Poales</taxon>
        <taxon>Poaceae</taxon>
        <taxon>PACMAD clade</taxon>
        <taxon>Chloridoideae</taxon>
        <taxon>Eragrostideae</taxon>
        <taxon>Eragrostidinae</taxon>
        <taxon>Eragrostis</taxon>
    </lineage>
</organism>
<keyword evidence="2" id="KW-1185">Reference proteome</keyword>
<evidence type="ECO:0000313" key="1">
    <source>
        <dbReference type="EMBL" id="TVU07065.1"/>
    </source>
</evidence>
<proteinExistence type="predicted"/>
<dbReference type="AlphaFoldDB" id="A0A5J9T6U1"/>
<comment type="caution">
    <text evidence="1">The sequence shown here is derived from an EMBL/GenBank/DDBJ whole genome shotgun (WGS) entry which is preliminary data.</text>
</comment>
<gene>
    <name evidence="1" type="ORF">EJB05_47105</name>
</gene>
<reference evidence="1 2" key="1">
    <citation type="journal article" date="2019" name="Sci. Rep.">
        <title>A high-quality genome of Eragrostis curvula grass provides insights into Poaceae evolution and supports new strategies to enhance forage quality.</title>
        <authorList>
            <person name="Carballo J."/>
            <person name="Santos B.A.C.M."/>
            <person name="Zappacosta D."/>
            <person name="Garbus I."/>
            <person name="Selva J.P."/>
            <person name="Gallo C.A."/>
            <person name="Diaz A."/>
            <person name="Albertini E."/>
            <person name="Caccamo M."/>
            <person name="Echenique V."/>
        </authorList>
    </citation>
    <scope>NUCLEOTIDE SEQUENCE [LARGE SCALE GENOMIC DNA]</scope>
    <source>
        <strain evidence="2">cv. Victoria</strain>
        <tissue evidence="1">Leaf</tissue>
    </source>
</reference>
<dbReference type="Proteomes" id="UP000324897">
    <property type="component" value="Unassembled WGS sequence"/>
</dbReference>
<name>A0A5J9T6U1_9POAL</name>
<evidence type="ECO:0000313" key="2">
    <source>
        <dbReference type="Proteomes" id="UP000324897"/>
    </source>
</evidence>